<dbReference type="GO" id="GO:0009073">
    <property type="term" value="P:aromatic amino acid family biosynthetic process"/>
    <property type="evidence" value="ECO:0007669"/>
    <property type="project" value="UniProtKB-KW"/>
</dbReference>
<sequence length="275" mass="31033">MNAYGLIGEKLSHSLSPQIHRKVFEKLNLNASFSLYEIRQKNISMTVESLKVLGINGVNVTIPYKEILMEQLDYISEEARNIGAINTIKIEEDRTIGYNTDYFGFGELLLRNDVDVKDKVVAVLGTGGASKAVVQYITDQKAKNIYLVSRDKILAAGKYPNNNCISYSELEERNDIDIIVNTTPVGMFPKVGYSPIKDEVIEKCNTVVDIVYNPLETELLKRAQSLGKKTVDGLYMLIAQGIKAEEIWLDKKLSYEIGDELYKELSEILNQDKHK</sequence>
<dbReference type="CDD" id="cd01065">
    <property type="entry name" value="NAD_bind_Shikimate_DH"/>
    <property type="match status" value="1"/>
</dbReference>
<comment type="subunit">
    <text evidence="7">Homodimer.</text>
</comment>
<dbReference type="InterPro" id="IPR011342">
    <property type="entry name" value="Shikimate_DH"/>
</dbReference>
<dbReference type="GO" id="GO:0005829">
    <property type="term" value="C:cytosol"/>
    <property type="evidence" value="ECO:0007669"/>
    <property type="project" value="TreeGrafter"/>
</dbReference>
<comment type="catalytic activity">
    <reaction evidence="7">
        <text>shikimate + NADP(+) = 3-dehydroshikimate + NADPH + H(+)</text>
        <dbReference type="Rhea" id="RHEA:17737"/>
        <dbReference type="ChEBI" id="CHEBI:15378"/>
        <dbReference type="ChEBI" id="CHEBI:16630"/>
        <dbReference type="ChEBI" id="CHEBI:36208"/>
        <dbReference type="ChEBI" id="CHEBI:57783"/>
        <dbReference type="ChEBI" id="CHEBI:58349"/>
        <dbReference type="EC" id="1.1.1.25"/>
    </reaction>
</comment>
<dbReference type="InterPro" id="IPR013708">
    <property type="entry name" value="Shikimate_DH-bd_N"/>
</dbReference>
<keyword evidence="10" id="KW-1185">Reference proteome</keyword>
<protein>
    <recommendedName>
        <fullName evidence="2 7">Shikimate dehydrogenase (NADP(+))</fullName>
        <shortName evidence="7">SDH</shortName>
        <ecNumber evidence="2 7">1.1.1.25</ecNumber>
    </recommendedName>
</protein>
<dbReference type="Proteomes" id="UP000580568">
    <property type="component" value="Unassembled WGS sequence"/>
</dbReference>
<evidence type="ECO:0000313" key="9">
    <source>
        <dbReference type="EMBL" id="GFP75096.1"/>
    </source>
</evidence>
<evidence type="ECO:0000259" key="8">
    <source>
        <dbReference type="Pfam" id="PF08501"/>
    </source>
</evidence>
<dbReference type="InterPro" id="IPR036291">
    <property type="entry name" value="NAD(P)-bd_dom_sf"/>
</dbReference>
<dbReference type="Gene3D" id="3.40.50.10860">
    <property type="entry name" value="Leucine Dehydrogenase, chain A, domain 1"/>
    <property type="match status" value="1"/>
</dbReference>
<evidence type="ECO:0000256" key="5">
    <source>
        <dbReference type="ARBA" id="ARBA00023002"/>
    </source>
</evidence>
<dbReference type="RefSeq" id="WP_183276626.1">
    <property type="nucleotide sequence ID" value="NZ_BLZR01000001.1"/>
</dbReference>
<dbReference type="Pfam" id="PF08501">
    <property type="entry name" value="Shikimate_dh_N"/>
    <property type="match status" value="1"/>
</dbReference>
<evidence type="ECO:0000256" key="4">
    <source>
        <dbReference type="ARBA" id="ARBA00022857"/>
    </source>
</evidence>
<dbReference type="HAMAP" id="MF_00222">
    <property type="entry name" value="Shikimate_DH_AroE"/>
    <property type="match status" value="1"/>
</dbReference>
<feature type="binding site" evidence="7">
    <location>
        <position position="77"/>
    </location>
    <ligand>
        <name>NADP(+)</name>
        <dbReference type="ChEBI" id="CHEBI:58349"/>
    </ligand>
</feature>
<comment type="similarity">
    <text evidence="7">Belongs to the shikimate dehydrogenase family.</text>
</comment>
<evidence type="ECO:0000256" key="7">
    <source>
        <dbReference type="HAMAP-Rule" id="MF_00222"/>
    </source>
</evidence>
<dbReference type="InterPro" id="IPR046346">
    <property type="entry name" value="Aminoacid_DH-like_N_sf"/>
</dbReference>
<dbReference type="PANTHER" id="PTHR21089">
    <property type="entry name" value="SHIKIMATE DEHYDROGENASE"/>
    <property type="match status" value="1"/>
</dbReference>
<feature type="domain" description="Shikimate dehydrogenase substrate binding N-terminal" evidence="8">
    <location>
        <begin position="6"/>
        <end position="88"/>
    </location>
</feature>
<feature type="binding site" evidence="7">
    <location>
        <position position="233"/>
    </location>
    <ligand>
        <name>NADP(+)</name>
        <dbReference type="ChEBI" id="CHEBI:58349"/>
    </ligand>
</feature>
<keyword evidence="5 7" id="KW-0560">Oxidoreductase</keyword>
<comment type="caution">
    <text evidence="7">Lacks conserved residue(s) required for the propagation of feature annotation.</text>
</comment>
<feature type="binding site" evidence="7">
    <location>
        <position position="240"/>
    </location>
    <ligand>
        <name>shikimate</name>
        <dbReference type="ChEBI" id="CHEBI:36208"/>
    </ligand>
</feature>
<keyword evidence="3 7" id="KW-0028">Amino-acid biosynthesis</keyword>
<evidence type="ECO:0000256" key="6">
    <source>
        <dbReference type="ARBA" id="ARBA00023141"/>
    </source>
</evidence>
<dbReference type="GO" id="GO:0019632">
    <property type="term" value="P:shikimate metabolic process"/>
    <property type="evidence" value="ECO:0007669"/>
    <property type="project" value="InterPro"/>
</dbReference>
<dbReference type="GO" id="GO:0050661">
    <property type="term" value="F:NADP binding"/>
    <property type="evidence" value="ECO:0007669"/>
    <property type="project" value="InterPro"/>
</dbReference>
<reference evidence="9 10" key="1">
    <citation type="submission" date="2020-07" db="EMBL/GenBank/DDBJ databases">
        <title>A new beta-1,3-glucan-decomposing anaerobic bacterium isolated from anoxic soil subjected to biological soil disinfestation.</title>
        <authorList>
            <person name="Ueki A."/>
            <person name="Tonouchi A."/>
        </authorList>
    </citation>
    <scope>NUCLEOTIDE SEQUENCE [LARGE SCALE GENOMIC DNA]</scope>
    <source>
        <strain evidence="9 10">TW1</strain>
    </source>
</reference>
<comment type="caution">
    <text evidence="9">The sequence shown here is derived from an EMBL/GenBank/DDBJ whole genome shotgun (WGS) entry which is preliminary data.</text>
</comment>
<comment type="function">
    <text evidence="7">Involved in the biosynthesis of the chorismate, which leads to the biosynthesis of aromatic amino acids. Catalyzes the reversible NADPH linked reduction of 3-dehydroshikimate (DHSA) to yield shikimate (SA).</text>
</comment>
<feature type="binding site" evidence="7">
    <location>
        <position position="61"/>
    </location>
    <ligand>
        <name>shikimate</name>
        <dbReference type="ChEBI" id="CHEBI:36208"/>
    </ligand>
</feature>
<feature type="binding site" evidence="7">
    <location>
        <position position="210"/>
    </location>
    <ligand>
        <name>NADP(+)</name>
        <dbReference type="ChEBI" id="CHEBI:58349"/>
    </ligand>
</feature>
<dbReference type="InterPro" id="IPR022893">
    <property type="entry name" value="Shikimate_DH_fam"/>
</dbReference>
<dbReference type="AlphaFoldDB" id="A0A6V8SEF0"/>
<dbReference type="UniPathway" id="UPA00053">
    <property type="reaction ID" value="UER00087"/>
</dbReference>
<dbReference type="NCBIfam" id="TIGR00507">
    <property type="entry name" value="aroE"/>
    <property type="match status" value="1"/>
</dbReference>
<organism evidence="9 10">
    <name type="scientific">Clostridium fungisolvens</name>
    <dbReference type="NCBI Taxonomy" id="1604897"/>
    <lineage>
        <taxon>Bacteria</taxon>
        <taxon>Bacillati</taxon>
        <taxon>Bacillota</taxon>
        <taxon>Clostridia</taxon>
        <taxon>Eubacteriales</taxon>
        <taxon>Clostridiaceae</taxon>
        <taxon>Clostridium</taxon>
    </lineage>
</organism>
<evidence type="ECO:0000256" key="3">
    <source>
        <dbReference type="ARBA" id="ARBA00022605"/>
    </source>
</evidence>
<evidence type="ECO:0000256" key="1">
    <source>
        <dbReference type="ARBA" id="ARBA00004871"/>
    </source>
</evidence>
<dbReference type="GO" id="GO:0004764">
    <property type="term" value="F:shikimate 3-dehydrogenase (NADP+) activity"/>
    <property type="evidence" value="ECO:0007669"/>
    <property type="project" value="UniProtKB-UniRule"/>
</dbReference>
<dbReference type="EMBL" id="BLZR01000001">
    <property type="protein sequence ID" value="GFP75096.1"/>
    <property type="molecule type" value="Genomic_DNA"/>
</dbReference>
<gene>
    <name evidence="7" type="primary">aroE</name>
    <name evidence="9" type="ORF">bsdtw1_01164</name>
</gene>
<dbReference type="SUPFAM" id="SSF53223">
    <property type="entry name" value="Aminoacid dehydrogenase-like, N-terminal domain"/>
    <property type="match status" value="1"/>
</dbReference>
<dbReference type="PANTHER" id="PTHR21089:SF1">
    <property type="entry name" value="BIFUNCTIONAL 3-DEHYDROQUINATE DEHYDRATASE_SHIKIMATE DEHYDROGENASE, CHLOROPLASTIC"/>
    <property type="match status" value="1"/>
</dbReference>
<dbReference type="GO" id="GO:0009423">
    <property type="term" value="P:chorismate biosynthetic process"/>
    <property type="evidence" value="ECO:0007669"/>
    <property type="project" value="UniProtKB-UniRule"/>
</dbReference>
<feature type="binding site" evidence="7">
    <location>
        <position position="212"/>
    </location>
    <ligand>
        <name>shikimate</name>
        <dbReference type="ChEBI" id="CHEBI:36208"/>
    </ligand>
</feature>
<evidence type="ECO:0000313" key="10">
    <source>
        <dbReference type="Proteomes" id="UP000580568"/>
    </source>
</evidence>
<feature type="binding site" evidence="7">
    <location>
        <begin position="14"/>
        <end position="16"/>
    </location>
    <ligand>
        <name>shikimate</name>
        <dbReference type="ChEBI" id="CHEBI:36208"/>
    </ligand>
</feature>
<comment type="pathway">
    <text evidence="1 7">Metabolic intermediate biosynthesis; chorismate biosynthesis; chorismate from D-erythrose 4-phosphate and phosphoenolpyruvate: step 4/7.</text>
</comment>
<dbReference type="EC" id="1.1.1.25" evidence="2 7"/>
<feature type="binding site" evidence="7">
    <location>
        <position position="101"/>
    </location>
    <ligand>
        <name>shikimate</name>
        <dbReference type="ChEBI" id="CHEBI:36208"/>
    </ligand>
</feature>
<dbReference type="Gene3D" id="3.40.50.720">
    <property type="entry name" value="NAD(P)-binding Rossmann-like Domain"/>
    <property type="match status" value="1"/>
</dbReference>
<feature type="binding site" evidence="7">
    <location>
        <position position="86"/>
    </location>
    <ligand>
        <name>shikimate</name>
        <dbReference type="ChEBI" id="CHEBI:36208"/>
    </ligand>
</feature>
<feature type="active site" description="Proton acceptor" evidence="7">
    <location>
        <position position="65"/>
    </location>
</feature>
<name>A0A6V8SEF0_9CLOT</name>
<accession>A0A6V8SEF0</accession>
<keyword evidence="4 7" id="KW-0521">NADP</keyword>
<keyword evidence="6 7" id="KW-0057">Aromatic amino acid biosynthesis</keyword>
<evidence type="ECO:0000256" key="2">
    <source>
        <dbReference type="ARBA" id="ARBA00012962"/>
    </source>
</evidence>
<proteinExistence type="inferred from homology"/>
<dbReference type="SUPFAM" id="SSF51735">
    <property type="entry name" value="NAD(P)-binding Rossmann-fold domains"/>
    <property type="match status" value="1"/>
</dbReference>
<dbReference type="GO" id="GO:0008652">
    <property type="term" value="P:amino acid biosynthetic process"/>
    <property type="evidence" value="ECO:0007669"/>
    <property type="project" value="UniProtKB-KW"/>
</dbReference>